<name>A0ABX6JX58_9MICO</name>
<accession>A0ABX6JX58</accession>
<evidence type="ECO:0000313" key="2">
    <source>
        <dbReference type="EMBL" id="QIM18827.1"/>
    </source>
</evidence>
<organism evidence="2 3">
    <name type="scientific">Leucobacter coleopterorum</name>
    <dbReference type="NCBI Taxonomy" id="2714933"/>
    <lineage>
        <taxon>Bacteria</taxon>
        <taxon>Bacillati</taxon>
        <taxon>Actinomycetota</taxon>
        <taxon>Actinomycetes</taxon>
        <taxon>Micrococcales</taxon>
        <taxon>Microbacteriaceae</taxon>
        <taxon>Leucobacter</taxon>
    </lineage>
</organism>
<gene>
    <name evidence="2" type="ORF">G7066_09900</name>
</gene>
<feature type="transmembrane region" description="Helical" evidence="1">
    <location>
        <begin position="79"/>
        <end position="99"/>
    </location>
</feature>
<dbReference type="EMBL" id="CP049933">
    <property type="protein sequence ID" value="QIM18827.1"/>
    <property type="molecule type" value="Genomic_DNA"/>
</dbReference>
<protein>
    <submittedName>
        <fullName evidence="2">Uncharacterized protein</fullName>
    </submittedName>
</protein>
<reference evidence="2 3" key="1">
    <citation type="submission" date="2020-03" db="EMBL/GenBank/DDBJ databases">
        <title>Leucobacter sp. nov., isolated from beetles.</title>
        <authorList>
            <person name="Hyun D.-W."/>
            <person name="Bae J.-W."/>
        </authorList>
    </citation>
    <scope>NUCLEOTIDE SEQUENCE [LARGE SCALE GENOMIC DNA]</scope>
    <source>
        <strain evidence="2 3">HDW9A</strain>
    </source>
</reference>
<sequence length="106" mass="11041">MVKVVSAWVVGVLLAVLYLYAATAAIGNLIGMSGLATALGSGLSAVGWIWLIAGIVMPVVLLSLALILGRKRKAGMRILLLAVGITVVAVLQIDVMHLIPESLYFA</sequence>
<feature type="transmembrane region" description="Helical" evidence="1">
    <location>
        <begin position="48"/>
        <end position="67"/>
    </location>
</feature>
<keyword evidence="3" id="KW-1185">Reference proteome</keyword>
<dbReference type="RefSeq" id="WP_166330793.1">
    <property type="nucleotide sequence ID" value="NZ_CP049933.1"/>
</dbReference>
<keyword evidence="1" id="KW-0472">Membrane</keyword>
<keyword evidence="1" id="KW-1133">Transmembrane helix</keyword>
<evidence type="ECO:0000256" key="1">
    <source>
        <dbReference type="SAM" id="Phobius"/>
    </source>
</evidence>
<proteinExistence type="predicted"/>
<keyword evidence="1" id="KW-0812">Transmembrane</keyword>
<evidence type="ECO:0000313" key="3">
    <source>
        <dbReference type="Proteomes" id="UP000503441"/>
    </source>
</evidence>
<dbReference type="Proteomes" id="UP000503441">
    <property type="component" value="Chromosome"/>
</dbReference>